<dbReference type="InterPro" id="IPR038557">
    <property type="entry name" value="RLR_C_sf"/>
</dbReference>
<feature type="domain" description="Helicase ATP-binding" evidence="7">
    <location>
        <begin position="82"/>
        <end position="261"/>
    </location>
</feature>
<keyword evidence="2" id="KW-0399">Innate immunity</keyword>
<dbReference type="InterPro" id="IPR011545">
    <property type="entry name" value="DEAD/DEAH_box_helicase_dom"/>
</dbReference>
<dbReference type="Gene3D" id="3.40.50.300">
    <property type="entry name" value="P-loop containing nucleotide triphosphate hydrolases"/>
    <property type="match status" value="2"/>
</dbReference>
<organism evidence="10 11">
    <name type="scientific">Elysia marginata</name>
    <dbReference type="NCBI Taxonomy" id="1093978"/>
    <lineage>
        <taxon>Eukaryota</taxon>
        <taxon>Metazoa</taxon>
        <taxon>Spiralia</taxon>
        <taxon>Lophotrochozoa</taxon>
        <taxon>Mollusca</taxon>
        <taxon>Gastropoda</taxon>
        <taxon>Heterobranchia</taxon>
        <taxon>Euthyneura</taxon>
        <taxon>Panpulmonata</taxon>
        <taxon>Sacoglossa</taxon>
        <taxon>Placobranchoidea</taxon>
        <taxon>Plakobranchidae</taxon>
        <taxon>Elysia</taxon>
    </lineage>
</organism>
<reference evidence="10 11" key="1">
    <citation type="journal article" date="2021" name="Elife">
        <title>Chloroplast acquisition without the gene transfer in kleptoplastic sea slugs, Plakobranchus ocellatus.</title>
        <authorList>
            <person name="Maeda T."/>
            <person name="Takahashi S."/>
            <person name="Yoshida T."/>
            <person name="Shimamura S."/>
            <person name="Takaki Y."/>
            <person name="Nagai Y."/>
            <person name="Toyoda A."/>
            <person name="Suzuki Y."/>
            <person name="Arimoto A."/>
            <person name="Ishii H."/>
            <person name="Satoh N."/>
            <person name="Nishiyama T."/>
            <person name="Hasebe M."/>
            <person name="Maruyama T."/>
            <person name="Minagawa J."/>
            <person name="Obokata J."/>
            <person name="Shigenobu S."/>
        </authorList>
    </citation>
    <scope>NUCLEOTIDE SEQUENCE [LARGE SCALE GENOMIC DNA]</scope>
</reference>
<evidence type="ECO:0000256" key="1">
    <source>
        <dbReference type="ARBA" id="ARBA00006866"/>
    </source>
</evidence>
<dbReference type="Pfam" id="PF00271">
    <property type="entry name" value="Helicase_C"/>
    <property type="match status" value="1"/>
</dbReference>
<dbReference type="PROSITE" id="PS51192">
    <property type="entry name" value="HELICASE_ATP_BIND_1"/>
    <property type="match status" value="1"/>
</dbReference>
<dbReference type="GO" id="GO:0003724">
    <property type="term" value="F:RNA helicase activity"/>
    <property type="evidence" value="ECO:0007669"/>
    <property type="project" value="UniProtKB-EC"/>
</dbReference>
<dbReference type="PANTHER" id="PTHR14074:SF16">
    <property type="entry name" value="ANTIVIRAL INNATE IMMUNE RESPONSE RECEPTOR RIG-I"/>
    <property type="match status" value="1"/>
</dbReference>
<evidence type="ECO:0000259" key="7">
    <source>
        <dbReference type="PROSITE" id="PS51192"/>
    </source>
</evidence>
<evidence type="ECO:0000259" key="9">
    <source>
        <dbReference type="PROSITE" id="PS51789"/>
    </source>
</evidence>
<dbReference type="Gene3D" id="2.170.150.30">
    <property type="entry name" value="RIG-I-like receptor, C-terminal regulatory domain"/>
    <property type="match status" value="1"/>
</dbReference>
<comment type="catalytic activity">
    <reaction evidence="6">
        <text>ATP + H2O = ADP + phosphate + H(+)</text>
        <dbReference type="Rhea" id="RHEA:13065"/>
        <dbReference type="ChEBI" id="CHEBI:15377"/>
        <dbReference type="ChEBI" id="CHEBI:15378"/>
        <dbReference type="ChEBI" id="CHEBI:30616"/>
        <dbReference type="ChEBI" id="CHEBI:43474"/>
        <dbReference type="ChEBI" id="CHEBI:456216"/>
        <dbReference type="EC" id="3.6.4.13"/>
    </reaction>
    <physiologicalReaction direction="left-to-right" evidence="6">
        <dbReference type="Rhea" id="RHEA:13066"/>
    </physiologicalReaction>
</comment>
<dbReference type="InterPro" id="IPR051363">
    <property type="entry name" value="RLR_Helicase"/>
</dbReference>
<dbReference type="Pfam" id="PF00270">
    <property type="entry name" value="DEAD"/>
    <property type="match status" value="1"/>
</dbReference>
<evidence type="ECO:0000256" key="4">
    <source>
        <dbReference type="ARBA" id="ARBA00022840"/>
    </source>
</evidence>
<dbReference type="InterPro" id="IPR014001">
    <property type="entry name" value="Helicase_ATP-bd"/>
</dbReference>
<dbReference type="InterPro" id="IPR027417">
    <property type="entry name" value="P-loop_NTPase"/>
</dbReference>
<dbReference type="InterPro" id="IPR021673">
    <property type="entry name" value="RLR_CTR"/>
</dbReference>
<evidence type="ECO:0000313" key="10">
    <source>
        <dbReference type="EMBL" id="GFR96275.1"/>
    </source>
</evidence>
<dbReference type="InterPro" id="IPR001650">
    <property type="entry name" value="Helicase_C-like"/>
</dbReference>
<comment type="caution">
    <text evidence="10">The sequence shown here is derived from an EMBL/GenBank/DDBJ whole genome shotgun (WGS) entry which is preliminary data.</text>
</comment>
<dbReference type="SUPFAM" id="SSF52540">
    <property type="entry name" value="P-loop containing nucleoside triphosphate hydrolases"/>
    <property type="match status" value="1"/>
</dbReference>
<evidence type="ECO:0000256" key="5">
    <source>
        <dbReference type="ARBA" id="ARBA00022859"/>
    </source>
</evidence>
<dbReference type="AlphaFoldDB" id="A0AAV4HI11"/>
<protein>
    <submittedName>
        <fullName evidence="10">Dicer-like protein 1</fullName>
    </submittedName>
</protein>
<keyword evidence="3" id="KW-0547">Nucleotide-binding</keyword>
<dbReference type="SMART" id="SM00490">
    <property type="entry name" value="HELICc"/>
    <property type="match status" value="1"/>
</dbReference>
<dbReference type="PANTHER" id="PTHR14074">
    <property type="entry name" value="HELICASE WITH DEATH DOMAIN-RELATED"/>
    <property type="match status" value="1"/>
</dbReference>
<proteinExistence type="inferred from homology"/>
<dbReference type="PROSITE" id="PS51789">
    <property type="entry name" value="RLR_CTR"/>
    <property type="match status" value="1"/>
</dbReference>
<dbReference type="GO" id="GO:0005524">
    <property type="term" value="F:ATP binding"/>
    <property type="evidence" value="ECO:0007669"/>
    <property type="project" value="UniProtKB-KW"/>
</dbReference>
<sequence length="683" mass="77635">TEGAPSCLYITHEESEIPVWQQIQSNGSLNPDEIEIRYASSIDELNNLSLEDDFSDEDNEIQEEKIEDAENLRLRQYQRELAETALTGRNCVICAPTGSGKTKVSIKIILEHLKRVPNAKVAFFAKTIPLVSQQFKTIANHLPSNYNVLNITSKSKESLSLHMLLPHYSVVVLTPAVLVNHLCGKRALLSEGITSFTLLVFDECHHTDKDEPYNDIMQYYLKEKRRPVFRRELPQVVGLTASIGINKATDLKTAKVNIMKICGNLDVEHLDIVKKNIVELWKIVPKPDESQEELVENTSNEVGSKITDIMKELEKNAEYYAKHLKELANRQKSNTNPNLERLASKLRENVVNQGADARAIVFVRTRVLAESVVSWLNRCGQADLMGLNARKFTGSHAGENQGGMAVAEQNLTIDHFRSGQVRVIVATSVAEEGIDIPQCNMVIRYNYSRNEVSKVQTRGRSRAYGGKAVLLAMPVVVKRERMNCAREYFMNEALRQISEKSSAQFLEEVNAHQKNLFKDWDLKEMKDQRKKEEFENVEFKLICCGCHKVSIPSSDLKIINDTHRVSINRSLLNKIKIEPSKEKIMDAITFMGTVRCQGETERGKSCNYRIGKLIKHRDCPFVALGCDKMKFLRTNANRPDLVIKRWKDVPYYVEELKLEQFYEYALGIFQPHGEEAAADTLSS</sequence>
<dbReference type="EMBL" id="BMAT01005576">
    <property type="protein sequence ID" value="GFR96275.1"/>
    <property type="molecule type" value="Genomic_DNA"/>
</dbReference>
<evidence type="ECO:0000256" key="6">
    <source>
        <dbReference type="ARBA" id="ARBA00049390"/>
    </source>
</evidence>
<keyword evidence="11" id="KW-1185">Reference proteome</keyword>
<feature type="domain" description="RLR CTR" evidence="9">
    <location>
        <begin position="529"/>
        <end position="663"/>
    </location>
</feature>
<evidence type="ECO:0000256" key="3">
    <source>
        <dbReference type="ARBA" id="ARBA00022741"/>
    </source>
</evidence>
<dbReference type="Pfam" id="PF11648">
    <property type="entry name" value="RIG-I_C-RD"/>
    <property type="match status" value="1"/>
</dbReference>
<dbReference type="GO" id="GO:0045087">
    <property type="term" value="P:innate immune response"/>
    <property type="evidence" value="ECO:0007669"/>
    <property type="project" value="UniProtKB-KW"/>
</dbReference>
<evidence type="ECO:0000313" key="11">
    <source>
        <dbReference type="Proteomes" id="UP000762676"/>
    </source>
</evidence>
<dbReference type="GO" id="GO:0003676">
    <property type="term" value="F:nucleic acid binding"/>
    <property type="evidence" value="ECO:0007669"/>
    <property type="project" value="InterPro"/>
</dbReference>
<accession>A0AAV4HI11</accession>
<dbReference type="Proteomes" id="UP000762676">
    <property type="component" value="Unassembled WGS sequence"/>
</dbReference>
<evidence type="ECO:0000259" key="8">
    <source>
        <dbReference type="PROSITE" id="PS51194"/>
    </source>
</evidence>
<dbReference type="PROSITE" id="PS51194">
    <property type="entry name" value="HELICASE_CTER"/>
    <property type="match status" value="1"/>
</dbReference>
<feature type="domain" description="Helicase C-terminal" evidence="8">
    <location>
        <begin position="338"/>
        <end position="517"/>
    </location>
</feature>
<name>A0AAV4HI11_9GAST</name>
<gene>
    <name evidence="10" type="ORF">ElyMa_002716900</name>
</gene>
<evidence type="ECO:0000256" key="2">
    <source>
        <dbReference type="ARBA" id="ARBA00022588"/>
    </source>
</evidence>
<feature type="non-terminal residue" evidence="10">
    <location>
        <position position="1"/>
    </location>
</feature>
<keyword evidence="5" id="KW-0391">Immunity</keyword>
<dbReference type="SMART" id="SM00487">
    <property type="entry name" value="DEXDc"/>
    <property type="match status" value="1"/>
</dbReference>
<keyword evidence="4" id="KW-0067">ATP-binding</keyword>
<comment type="similarity">
    <text evidence="1">Belongs to the helicase family. RLR subfamily.</text>
</comment>
<dbReference type="GO" id="GO:0005737">
    <property type="term" value="C:cytoplasm"/>
    <property type="evidence" value="ECO:0007669"/>
    <property type="project" value="TreeGrafter"/>
</dbReference>